<proteinExistence type="predicted"/>
<feature type="domain" description="Helitron helicase-like" evidence="1">
    <location>
        <begin position="1"/>
        <end position="75"/>
    </location>
</feature>
<protein>
    <recommendedName>
        <fullName evidence="1">Helitron helicase-like domain-containing protein</fullName>
    </recommendedName>
</protein>
<evidence type="ECO:0000259" key="1">
    <source>
        <dbReference type="Pfam" id="PF14214"/>
    </source>
</evidence>
<name>A0AAV3RKA8_LITER</name>
<evidence type="ECO:0000313" key="3">
    <source>
        <dbReference type="Proteomes" id="UP001454036"/>
    </source>
</evidence>
<sequence>MYIKIESMRLSYFENNQDKLKVEYYKGVADSVLSGVQKGGYVGTHVYLPPTFISGPRDMHHRYFDSMSLVQELGSSRQNSPQISPWGLKLGML</sequence>
<accession>A0AAV3RKA8</accession>
<reference evidence="2 3" key="1">
    <citation type="submission" date="2024-01" db="EMBL/GenBank/DDBJ databases">
        <title>The complete chloroplast genome sequence of Lithospermum erythrorhizon: insights into the phylogenetic relationship among Boraginaceae species and the maternal lineages of purple gromwells.</title>
        <authorList>
            <person name="Okada T."/>
            <person name="Watanabe K."/>
        </authorList>
    </citation>
    <scope>NUCLEOTIDE SEQUENCE [LARGE SCALE GENOMIC DNA]</scope>
</reference>
<dbReference type="AlphaFoldDB" id="A0AAV3RKA8"/>
<dbReference type="EMBL" id="BAABME010010035">
    <property type="protein sequence ID" value="GAA0176265.1"/>
    <property type="molecule type" value="Genomic_DNA"/>
</dbReference>
<keyword evidence="3" id="KW-1185">Reference proteome</keyword>
<gene>
    <name evidence="2" type="ORF">LIER_29286</name>
</gene>
<comment type="caution">
    <text evidence="2">The sequence shown here is derived from an EMBL/GenBank/DDBJ whole genome shotgun (WGS) entry which is preliminary data.</text>
</comment>
<evidence type="ECO:0000313" key="2">
    <source>
        <dbReference type="EMBL" id="GAA0176265.1"/>
    </source>
</evidence>
<dbReference type="InterPro" id="IPR025476">
    <property type="entry name" value="Helitron_helicase-like"/>
</dbReference>
<dbReference type="Pfam" id="PF14214">
    <property type="entry name" value="Helitron_like_N"/>
    <property type="match status" value="1"/>
</dbReference>
<organism evidence="2 3">
    <name type="scientific">Lithospermum erythrorhizon</name>
    <name type="common">Purple gromwell</name>
    <name type="synonym">Lithospermum officinale var. erythrorhizon</name>
    <dbReference type="NCBI Taxonomy" id="34254"/>
    <lineage>
        <taxon>Eukaryota</taxon>
        <taxon>Viridiplantae</taxon>
        <taxon>Streptophyta</taxon>
        <taxon>Embryophyta</taxon>
        <taxon>Tracheophyta</taxon>
        <taxon>Spermatophyta</taxon>
        <taxon>Magnoliopsida</taxon>
        <taxon>eudicotyledons</taxon>
        <taxon>Gunneridae</taxon>
        <taxon>Pentapetalae</taxon>
        <taxon>asterids</taxon>
        <taxon>lamiids</taxon>
        <taxon>Boraginales</taxon>
        <taxon>Boraginaceae</taxon>
        <taxon>Boraginoideae</taxon>
        <taxon>Lithospermeae</taxon>
        <taxon>Lithospermum</taxon>
    </lineage>
</organism>
<dbReference type="Proteomes" id="UP001454036">
    <property type="component" value="Unassembled WGS sequence"/>
</dbReference>